<reference evidence="2" key="1">
    <citation type="submission" date="2016-10" db="EMBL/GenBank/DDBJ databases">
        <authorList>
            <person name="Varghese N."/>
            <person name="Submissions S."/>
        </authorList>
    </citation>
    <scope>NUCLEOTIDE SEQUENCE [LARGE SCALE GENOMIC DNA]</scope>
    <source>
        <strain evidence="2">DSM 15282</strain>
    </source>
</reference>
<accession>A0A1I5HSZ0</accession>
<dbReference type="RefSeq" id="WP_091654697.1">
    <property type="nucleotide sequence ID" value="NZ_FOVW01000007.1"/>
</dbReference>
<evidence type="ECO:0000313" key="1">
    <source>
        <dbReference type="EMBL" id="SFO51422.1"/>
    </source>
</evidence>
<proteinExistence type="predicted"/>
<keyword evidence="2" id="KW-1185">Reference proteome</keyword>
<dbReference type="Proteomes" id="UP000199564">
    <property type="component" value="Unassembled WGS sequence"/>
</dbReference>
<gene>
    <name evidence="1" type="ORF">SAMN04488519_107247</name>
</gene>
<evidence type="ECO:0008006" key="3">
    <source>
        <dbReference type="Google" id="ProtNLM"/>
    </source>
</evidence>
<evidence type="ECO:0000313" key="2">
    <source>
        <dbReference type="Proteomes" id="UP000199564"/>
    </source>
</evidence>
<organism evidence="1 2">
    <name type="scientific">Algoriphagus ornithinivorans</name>
    <dbReference type="NCBI Taxonomy" id="226506"/>
    <lineage>
        <taxon>Bacteria</taxon>
        <taxon>Pseudomonadati</taxon>
        <taxon>Bacteroidota</taxon>
        <taxon>Cytophagia</taxon>
        <taxon>Cytophagales</taxon>
        <taxon>Cyclobacteriaceae</taxon>
        <taxon>Algoriphagus</taxon>
    </lineage>
</organism>
<dbReference type="STRING" id="226506.SAMN04488519_107247"/>
<name>A0A1I5HSZ0_9BACT</name>
<dbReference type="EMBL" id="FOVW01000007">
    <property type="protein sequence ID" value="SFO51422.1"/>
    <property type="molecule type" value="Genomic_DNA"/>
</dbReference>
<dbReference type="AlphaFoldDB" id="A0A1I5HSZ0"/>
<sequence>MFTFKAFRAVDEPEICDMFIEGHANVLKEYGVTKVTSSNNDWKYNPFVFVVTVHDNSTGQVVSGLRIHVADTEFPLPLEGAIAPVDSKIFELVGEYRERGGTGEIGGLWNSRMISGYGIGAIFLSRTSLVIAEQLNVPTLFALCAEYTLKPTLQKGFEIEENIGNNGTFFYPKLDLVATLAVLKDVENLPLALPVEREFILDLRKNLECTRVEETLKGPVEITYQLKIKNTDWRVKP</sequence>
<protein>
    <recommendedName>
        <fullName evidence="3">N-acetyltransferase domain-containing protein</fullName>
    </recommendedName>
</protein>